<keyword evidence="2" id="KW-1185">Reference proteome</keyword>
<sequence>MSIEFKKVVNKSSYLDPRKKFEPQTVETEIRWDPLTGKISRIFPFRNLILHRHDWTPFVEESKKRFCPFCPDVLETVTPKFTPDFAPEGRIKVGDAVAIPNLNPYEKYASVVVMSSRHYIPMEEIDVKLMVDSMQASLIYLQKALSYDPAGAAYSSINWNYMPYSGGSLVHPHLQVLAGAEPCTFDKQLLDSSAKYYQTEHGNYWSDLITAEKNNGDRYLGQTGGVHWVSAFAPRHVGEVIGILPGKQTINELTETDLAGFAAGLKNIINYYHSINIVSFNAAIYFAGAEDTGYSIHARIIGRFTIFPLVGSDITHMQVLHDDPWTVALPESIAEGLKKYF</sequence>
<dbReference type="AlphaFoldDB" id="A0A1I2S4D7"/>
<accession>A0A1I2S4D7</accession>
<keyword evidence="1" id="KW-0548">Nucleotidyltransferase</keyword>
<protein>
    <submittedName>
        <fullName evidence="1">Galactose-1-phosphate uridylyltransferase</fullName>
    </submittedName>
</protein>
<dbReference type="RefSeq" id="WP_092470601.1">
    <property type="nucleotide sequence ID" value="NZ_FOOX01000005.1"/>
</dbReference>
<gene>
    <name evidence="1" type="ORF">SAMN05660649_01687</name>
</gene>
<proteinExistence type="predicted"/>
<dbReference type="Proteomes" id="UP000199337">
    <property type="component" value="Unassembled WGS sequence"/>
</dbReference>
<dbReference type="STRING" id="341036.SAMN05660649_01687"/>
<dbReference type="InterPro" id="IPR036265">
    <property type="entry name" value="HIT-like_sf"/>
</dbReference>
<dbReference type="SUPFAM" id="SSF54197">
    <property type="entry name" value="HIT-like"/>
    <property type="match status" value="2"/>
</dbReference>
<dbReference type="GO" id="GO:0016779">
    <property type="term" value="F:nucleotidyltransferase activity"/>
    <property type="evidence" value="ECO:0007669"/>
    <property type="project" value="UniProtKB-KW"/>
</dbReference>
<evidence type="ECO:0000313" key="2">
    <source>
        <dbReference type="Proteomes" id="UP000199337"/>
    </source>
</evidence>
<reference evidence="2" key="1">
    <citation type="submission" date="2016-10" db="EMBL/GenBank/DDBJ databases">
        <authorList>
            <person name="Varghese N."/>
            <person name="Submissions S."/>
        </authorList>
    </citation>
    <scope>NUCLEOTIDE SEQUENCE [LARGE SCALE GENOMIC DNA]</scope>
    <source>
        <strain evidence="2">DSM 17038</strain>
    </source>
</reference>
<dbReference type="Gene3D" id="3.30.428.10">
    <property type="entry name" value="HIT-like"/>
    <property type="match status" value="1"/>
</dbReference>
<organism evidence="1 2">
    <name type="scientific">Desulfotruncus arcticus DSM 17038</name>
    <dbReference type="NCBI Taxonomy" id="1121424"/>
    <lineage>
        <taxon>Bacteria</taxon>
        <taxon>Bacillati</taxon>
        <taxon>Bacillota</taxon>
        <taxon>Clostridia</taxon>
        <taxon>Eubacteriales</taxon>
        <taxon>Desulfallaceae</taxon>
        <taxon>Desulfotruncus</taxon>
    </lineage>
</organism>
<dbReference type="OrthoDB" id="1803128at2"/>
<dbReference type="EMBL" id="FOOX01000005">
    <property type="protein sequence ID" value="SFG45697.1"/>
    <property type="molecule type" value="Genomic_DNA"/>
</dbReference>
<name>A0A1I2S4D7_9FIRM</name>
<keyword evidence="1" id="KW-0808">Transferase</keyword>
<evidence type="ECO:0000313" key="1">
    <source>
        <dbReference type="EMBL" id="SFG45697.1"/>
    </source>
</evidence>